<feature type="signal peptide" evidence="2">
    <location>
        <begin position="1"/>
        <end position="24"/>
    </location>
</feature>
<dbReference type="EMBL" id="JQFK01000068">
    <property type="protein sequence ID" value="KGK36474.1"/>
    <property type="molecule type" value="Genomic_DNA"/>
</dbReference>
<organism evidence="3 4">
    <name type="scientific">Pichia kudriavzevii</name>
    <name type="common">Yeast</name>
    <name type="synonym">Issatchenkia orientalis</name>
    <dbReference type="NCBI Taxonomy" id="4909"/>
    <lineage>
        <taxon>Eukaryota</taxon>
        <taxon>Fungi</taxon>
        <taxon>Dikarya</taxon>
        <taxon>Ascomycota</taxon>
        <taxon>Saccharomycotina</taxon>
        <taxon>Pichiomycetes</taxon>
        <taxon>Pichiales</taxon>
        <taxon>Pichiaceae</taxon>
        <taxon>Pichia</taxon>
    </lineage>
</organism>
<evidence type="ECO:0008006" key="5">
    <source>
        <dbReference type="Google" id="ProtNLM"/>
    </source>
</evidence>
<evidence type="ECO:0000313" key="4">
    <source>
        <dbReference type="Proteomes" id="UP000029867"/>
    </source>
</evidence>
<dbReference type="HOGENOM" id="CLU_1927923_0_0_1"/>
<name>A0A099NWX8_PICKU</name>
<evidence type="ECO:0000256" key="1">
    <source>
        <dbReference type="SAM" id="MobiDB-lite"/>
    </source>
</evidence>
<keyword evidence="2" id="KW-0732">Signal</keyword>
<sequence length="131" mass="14166">MGIAHRCLSWAALWAFPGPASVLAAGEGVLERGSSECYSQGQMLRAGTEDCGRVGHGCWQNGATPPVLKHGPRSLTSMRVFGCETRTRNESERRSDPLPSGRGARSTDPDVYRKDLSRSIAVGTRKMVNYA</sequence>
<reference evidence="4" key="1">
    <citation type="journal article" date="2014" name="Microb. Cell Fact.">
        <title>Exploiting Issatchenkia orientalis SD108 for succinic acid production.</title>
        <authorList>
            <person name="Xiao H."/>
            <person name="Shao Z."/>
            <person name="Jiang Y."/>
            <person name="Dole S."/>
            <person name="Zhao H."/>
        </authorList>
    </citation>
    <scope>NUCLEOTIDE SEQUENCE [LARGE SCALE GENOMIC DNA]</scope>
    <source>
        <strain evidence="4">SD108</strain>
    </source>
</reference>
<feature type="compositionally biased region" description="Basic and acidic residues" evidence="1">
    <location>
        <begin position="85"/>
        <end position="96"/>
    </location>
</feature>
<dbReference type="AlphaFoldDB" id="A0A099NWX8"/>
<comment type="caution">
    <text evidence="3">The sequence shown here is derived from an EMBL/GenBank/DDBJ whole genome shotgun (WGS) entry which is preliminary data.</text>
</comment>
<proteinExistence type="predicted"/>
<feature type="chain" id="PRO_5001959331" description="Secreted protein" evidence="2">
    <location>
        <begin position="25"/>
        <end position="131"/>
    </location>
</feature>
<protein>
    <recommendedName>
        <fullName evidence="5">Secreted protein</fullName>
    </recommendedName>
</protein>
<accession>A0A099NWX8</accession>
<gene>
    <name evidence="3" type="ORF">JL09_g4372</name>
</gene>
<feature type="region of interest" description="Disordered" evidence="1">
    <location>
        <begin position="84"/>
        <end position="111"/>
    </location>
</feature>
<dbReference type="Proteomes" id="UP000029867">
    <property type="component" value="Unassembled WGS sequence"/>
</dbReference>
<evidence type="ECO:0000256" key="2">
    <source>
        <dbReference type="SAM" id="SignalP"/>
    </source>
</evidence>
<evidence type="ECO:0000313" key="3">
    <source>
        <dbReference type="EMBL" id="KGK36474.1"/>
    </source>
</evidence>